<comment type="caution">
    <text evidence="2">The sequence shown here is derived from an EMBL/GenBank/DDBJ whole genome shotgun (WGS) entry which is preliminary data.</text>
</comment>
<evidence type="ECO:0000313" key="3">
    <source>
        <dbReference type="Proteomes" id="UP000297739"/>
    </source>
</evidence>
<dbReference type="SUPFAM" id="SSF51735">
    <property type="entry name" value="NAD(P)-binding Rossmann-fold domains"/>
    <property type="match status" value="1"/>
</dbReference>
<dbReference type="InterPro" id="IPR001509">
    <property type="entry name" value="Epimerase_deHydtase"/>
</dbReference>
<dbReference type="RefSeq" id="WP_135497136.1">
    <property type="nucleotide sequence ID" value="NZ_SRLD01000012.1"/>
</dbReference>
<keyword evidence="3" id="KW-1185">Reference proteome</keyword>
<dbReference type="EMBL" id="SRLD01000012">
    <property type="protein sequence ID" value="TGE17144.1"/>
    <property type="molecule type" value="Genomic_DNA"/>
</dbReference>
<protein>
    <submittedName>
        <fullName evidence="2">NAD-dependent epimerase/dehydratase family protein</fullName>
    </submittedName>
</protein>
<dbReference type="Pfam" id="PF01370">
    <property type="entry name" value="Epimerase"/>
    <property type="match status" value="1"/>
</dbReference>
<evidence type="ECO:0000313" key="2">
    <source>
        <dbReference type="EMBL" id="TGE17144.1"/>
    </source>
</evidence>
<dbReference type="Proteomes" id="UP000297739">
    <property type="component" value="Unassembled WGS sequence"/>
</dbReference>
<organism evidence="2 3">
    <name type="scientific">Hymenobacter elongatus</name>
    <dbReference type="NCBI Taxonomy" id="877208"/>
    <lineage>
        <taxon>Bacteria</taxon>
        <taxon>Pseudomonadati</taxon>
        <taxon>Bacteroidota</taxon>
        <taxon>Cytophagia</taxon>
        <taxon>Cytophagales</taxon>
        <taxon>Hymenobacteraceae</taxon>
        <taxon>Hymenobacter</taxon>
    </lineage>
</organism>
<dbReference type="OrthoDB" id="112777at2"/>
<dbReference type="AlphaFoldDB" id="A0A4Z0PMH1"/>
<sequence>MNSTLRILILGGTGSISYAVTNNLVAKGCCVTLLVRDVAKAQRLFAPAPNLILEQGDAQDRARLLAVSRGHSVIFHGINYPYHQWSGNMERVTANVIEAASQEQATIVFPGNVCNYGLTTPIREDSRPQPVSKKGALRVQLEQMLADAAHAGRCRVLNVRLPDFWGPDVLNFGITPVFEGALTGKALPYLLNADIPHQMAYTPDAAEVISRLLLAGPQQPYEVVNYGGQVMPSVRRFFGQISAVAGQPLRIRVQPRWLFSLLGLFMPMVREAKEMLYLFENSIILDDTMLRCRFPEWQETPLSEALATTLSWFAEHQLHRSFTPAGAAAPTERHPVSVPSNA</sequence>
<reference evidence="2 3" key="1">
    <citation type="submission" date="2019-04" db="EMBL/GenBank/DDBJ databases">
        <authorList>
            <person name="Feng G."/>
            <person name="Zhang J."/>
            <person name="Zhu H."/>
        </authorList>
    </citation>
    <scope>NUCLEOTIDE SEQUENCE [LARGE SCALE GENOMIC DNA]</scope>
    <source>
        <strain evidence="2 3">JCM 17223</strain>
    </source>
</reference>
<evidence type="ECO:0000259" key="1">
    <source>
        <dbReference type="Pfam" id="PF01370"/>
    </source>
</evidence>
<dbReference type="InterPro" id="IPR036291">
    <property type="entry name" value="NAD(P)-bd_dom_sf"/>
</dbReference>
<proteinExistence type="predicted"/>
<dbReference type="Gene3D" id="3.40.50.720">
    <property type="entry name" value="NAD(P)-binding Rossmann-like Domain"/>
    <property type="match status" value="1"/>
</dbReference>
<name>A0A4Z0PMH1_9BACT</name>
<accession>A0A4Z0PMH1</accession>
<feature type="domain" description="NAD-dependent epimerase/dehydratase" evidence="1">
    <location>
        <begin position="7"/>
        <end position="224"/>
    </location>
</feature>
<gene>
    <name evidence="2" type="ORF">E5J99_07660</name>
</gene>